<dbReference type="OrthoDB" id="5809314at2759"/>
<feature type="domain" description="Protein kinase" evidence="1">
    <location>
        <begin position="1"/>
        <end position="187"/>
    </location>
</feature>
<dbReference type="Proteomes" id="UP000092154">
    <property type="component" value="Unassembled WGS sequence"/>
</dbReference>
<dbReference type="EMBL" id="KV449236">
    <property type="protein sequence ID" value="OAX31800.1"/>
    <property type="molecule type" value="Genomic_DNA"/>
</dbReference>
<accession>A0A1B7MGR9</accession>
<dbReference type="Gene3D" id="1.10.510.10">
    <property type="entry name" value="Transferase(Phosphotransferase) domain 1"/>
    <property type="match status" value="2"/>
</dbReference>
<evidence type="ECO:0000313" key="2">
    <source>
        <dbReference type="EMBL" id="OAX31800.1"/>
    </source>
</evidence>
<sequence length="187" mass="20639">MSLQHDNILPVYGTTTEFGSNLPCLVSPWMGNGSLTNYLSTRRQTFSNTEKFMLLSQVVDGLHYLRLADYGLSSIISACGDICTALRWTAPELIGDDDEDQVSSHNSDVYSFGCIALHVLSGRLPYWWLDDVLRVISARHRGEDPIGSGTEMGGGHDRFVRRCLSASPANRLTIDQIRSLIATSISN</sequence>
<dbReference type="SUPFAM" id="SSF56112">
    <property type="entry name" value="Protein kinase-like (PK-like)"/>
    <property type="match status" value="1"/>
</dbReference>
<keyword evidence="2" id="KW-0418">Kinase</keyword>
<dbReference type="STRING" id="1314800.A0A1B7MGR9"/>
<keyword evidence="2" id="KW-0808">Transferase</keyword>
<dbReference type="InterPro" id="IPR011009">
    <property type="entry name" value="Kinase-like_dom_sf"/>
</dbReference>
<dbReference type="GO" id="GO:0005524">
    <property type="term" value="F:ATP binding"/>
    <property type="evidence" value="ECO:0007669"/>
    <property type="project" value="InterPro"/>
</dbReference>
<dbReference type="InParanoid" id="A0A1B7MGR9"/>
<dbReference type="InterPro" id="IPR000719">
    <property type="entry name" value="Prot_kinase_dom"/>
</dbReference>
<gene>
    <name evidence="2" type="ORF">K503DRAFT_48962</name>
</gene>
<proteinExistence type="predicted"/>
<organism evidence="2 3">
    <name type="scientific">Rhizopogon vinicolor AM-OR11-026</name>
    <dbReference type="NCBI Taxonomy" id="1314800"/>
    <lineage>
        <taxon>Eukaryota</taxon>
        <taxon>Fungi</taxon>
        <taxon>Dikarya</taxon>
        <taxon>Basidiomycota</taxon>
        <taxon>Agaricomycotina</taxon>
        <taxon>Agaricomycetes</taxon>
        <taxon>Agaricomycetidae</taxon>
        <taxon>Boletales</taxon>
        <taxon>Suillineae</taxon>
        <taxon>Rhizopogonaceae</taxon>
        <taxon>Rhizopogon</taxon>
    </lineage>
</organism>
<dbReference type="PANTHER" id="PTHR44329">
    <property type="entry name" value="SERINE/THREONINE-PROTEIN KINASE TNNI3K-RELATED"/>
    <property type="match status" value="1"/>
</dbReference>
<evidence type="ECO:0000259" key="1">
    <source>
        <dbReference type="PROSITE" id="PS50011"/>
    </source>
</evidence>
<dbReference type="PROSITE" id="PS50011">
    <property type="entry name" value="PROTEIN_KINASE_DOM"/>
    <property type="match status" value="1"/>
</dbReference>
<dbReference type="InterPro" id="IPR051681">
    <property type="entry name" value="Ser/Thr_Kinases-Pseudokinases"/>
</dbReference>
<dbReference type="GO" id="GO:0004674">
    <property type="term" value="F:protein serine/threonine kinase activity"/>
    <property type="evidence" value="ECO:0007669"/>
    <property type="project" value="TreeGrafter"/>
</dbReference>
<dbReference type="PANTHER" id="PTHR44329:SF214">
    <property type="entry name" value="PROTEIN KINASE DOMAIN-CONTAINING PROTEIN"/>
    <property type="match status" value="1"/>
</dbReference>
<protein>
    <submittedName>
        <fullName evidence="2">Kinase-like protein</fullName>
    </submittedName>
</protein>
<name>A0A1B7MGR9_9AGAM</name>
<keyword evidence="3" id="KW-1185">Reference proteome</keyword>
<reference evidence="2 3" key="1">
    <citation type="submission" date="2016-06" db="EMBL/GenBank/DDBJ databases">
        <title>Comparative genomics of the ectomycorrhizal sister species Rhizopogon vinicolor and Rhizopogon vesiculosus (Basidiomycota: Boletales) reveals a divergence of the mating type B locus.</title>
        <authorList>
            <consortium name="DOE Joint Genome Institute"/>
            <person name="Mujic A.B."/>
            <person name="Kuo A."/>
            <person name="Tritt A."/>
            <person name="Lipzen A."/>
            <person name="Chen C."/>
            <person name="Johnson J."/>
            <person name="Sharma A."/>
            <person name="Barry K."/>
            <person name="Grigoriev I.V."/>
            <person name="Spatafora J.W."/>
        </authorList>
    </citation>
    <scope>NUCLEOTIDE SEQUENCE [LARGE SCALE GENOMIC DNA]</scope>
    <source>
        <strain evidence="2 3">AM-OR11-026</strain>
    </source>
</reference>
<evidence type="ECO:0000313" key="3">
    <source>
        <dbReference type="Proteomes" id="UP000092154"/>
    </source>
</evidence>
<dbReference type="Pfam" id="PF00069">
    <property type="entry name" value="Pkinase"/>
    <property type="match status" value="1"/>
</dbReference>
<dbReference type="AlphaFoldDB" id="A0A1B7MGR9"/>